<dbReference type="EMBL" id="JAGDYM010000001">
    <property type="protein sequence ID" value="MBO1900460.1"/>
    <property type="molecule type" value="Genomic_DNA"/>
</dbReference>
<keyword evidence="2" id="KW-0472">Membrane</keyword>
<evidence type="ECO:0000313" key="4">
    <source>
        <dbReference type="Proteomes" id="UP000664382"/>
    </source>
</evidence>
<keyword evidence="4" id="KW-1185">Reference proteome</keyword>
<evidence type="ECO:0000256" key="1">
    <source>
        <dbReference type="SAM" id="MobiDB-lite"/>
    </source>
</evidence>
<accession>A0A939SAH1</accession>
<keyword evidence="2" id="KW-1133">Transmembrane helix</keyword>
<proteinExistence type="predicted"/>
<feature type="transmembrane region" description="Helical" evidence="2">
    <location>
        <begin position="123"/>
        <end position="144"/>
    </location>
</feature>
<evidence type="ECO:0000256" key="2">
    <source>
        <dbReference type="SAM" id="Phobius"/>
    </source>
</evidence>
<feature type="region of interest" description="Disordered" evidence="1">
    <location>
        <begin position="319"/>
        <end position="380"/>
    </location>
</feature>
<keyword evidence="2" id="KW-0812">Transmembrane</keyword>
<name>A0A939SAH1_9MICO</name>
<dbReference type="AlphaFoldDB" id="A0A939SAH1"/>
<gene>
    <name evidence="3" type="ORF">J4H92_00675</name>
</gene>
<comment type="caution">
    <text evidence="3">The sequence shown here is derived from an EMBL/GenBank/DDBJ whole genome shotgun (WGS) entry which is preliminary data.</text>
</comment>
<evidence type="ECO:0000313" key="3">
    <source>
        <dbReference type="EMBL" id="MBO1900460.1"/>
    </source>
</evidence>
<organism evidence="3 4">
    <name type="scientific">Leucobacter weissii</name>
    <dbReference type="NCBI Taxonomy" id="1983706"/>
    <lineage>
        <taxon>Bacteria</taxon>
        <taxon>Bacillati</taxon>
        <taxon>Actinomycetota</taxon>
        <taxon>Actinomycetes</taxon>
        <taxon>Micrococcales</taxon>
        <taxon>Microbacteriaceae</taxon>
        <taxon>Leucobacter</taxon>
    </lineage>
</organism>
<protein>
    <submittedName>
        <fullName evidence="3">Uncharacterized protein</fullName>
    </submittedName>
</protein>
<sequence>MTANTGAHIGAASTSEQLTAEFVAAVRDRLSDLSAEELDELLDGLQADLADRLSDGGELGDPDSYAEELRQAAGLPPRRQTGEPTRRTLRDVADAAESGLRNWLEGTKLRRGVRDFLLSLRPLWWVLRGVALAGIAVFVTGSTVPSYGVEIPDPSLWTLFLLVLGIVLSVQWGRGRWAPNRWLVALRRVAGAVAVLVLLVWPPMLASWVNQMIYVQQYGQEAEYFDSSWGLTSDGEQIRNIFAYDCTGAPLDGVQLFTESGDPLTTLQGGEAPWYEDDESGTGEASLALNQLADTASRGGGWNVFPLWETSIRGYDSVGEPVADAPAQPRPPFTRASGLAEDCGTATGATADADADEGSSSGSASSAEGARNPDATEDGR</sequence>
<feature type="transmembrane region" description="Helical" evidence="2">
    <location>
        <begin position="185"/>
        <end position="204"/>
    </location>
</feature>
<feature type="compositionally biased region" description="Low complexity" evidence="1">
    <location>
        <begin position="340"/>
        <end position="370"/>
    </location>
</feature>
<dbReference type="RefSeq" id="WP_208095093.1">
    <property type="nucleotide sequence ID" value="NZ_JAGDYM010000001.1"/>
</dbReference>
<dbReference type="Proteomes" id="UP000664382">
    <property type="component" value="Unassembled WGS sequence"/>
</dbReference>
<feature type="transmembrane region" description="Helical" evidence="2">
    <location>
        <begin position="156"/>
        <end position="173"/>
    </location>
</feature>
<reference evidence="3" key="1">
    <citation type="submission" date="2021-03" db="EMBL/GenBank/DDBJ databases">
        <title>Leucobacter chromiisoli sp. nov., isolated from chromium-containing soil of chemical plant.</title>
        <authorList>
            <person name="Xu Z."/>
        </authorList>
    </citation>
    <scope>NUCLEOTIDE SEQUENCE</scope>
    <source>
        <strain evidence="3">S27</strain>
    </source>
</reference>